<dbReference type="PANTHER" id="PTHR45436">
    <property type="entry name" value="SENSOR HISTIDINE KINASE YKOH"/>
    <property type="match status" value="1"/>
</dbReference>
<dbReference type="PANTHER" id="PTHR45436:SF5">
    <property type="entry name" value="SENSOR HISTIDINE KINASE TRCS"/>
    <property type="match status" value="1"/>
</dbReference>
<accession>A0A0G1C3K6</accession>
<comment type="catalytic activity">
    <reaction evidence="1">
        <text>ATP + protein L-histidine = ADP + protein N-phospho-L-histidine.</text>
        <dbReference type="EC" id="2.7.13.3"/>
    </reaction>
</comment>
<evidence type="ECO:0000256" key="4">
    <source>
        <dbReference type="ARBA" id="ARBA00022679"/>
    </source>
</evidence>
<dbReference type="EMBL" id="LCCZ01000009">
    <property type="protein sequence ID" value="KKS44233.1"/>
    <property type="molecule type" value="Genomic_DNA"/>
</dbReference>
<evidence type="ECO:0000313" key="8">
    <source>
        <dbReference type="Proteomes" id="UP000034875"/>
    </source>
</evidence>
<keyword evidence="5" id="KW-0418">Kinase</keyword>
<proteinExistence type="predicted"/>
<evidence type="ECO:0000256" key="5">
    <source>
        <dbReference type="ARBA" id="ARBA00022777"/>
    </source>
</evidence>
<name>A0A0G1C3K6_9BACT</name>
<evidence type="ECO:0000256" key="6">
    <source>
        <dbReference type="SAM" id="Phobius"/>
    </source>
</evidence>
<protein>
    <recommendedName>
        <fullName evidence="2">histidine kinase</fullName>
        <ecNumber evidence="2">2.7.13.3</ecNumber>
    </recommendedName>
</protein>
<sequence length="303" mass="34499">MKQLLLIITGAIIVVSTIAFGFTLSQTNQQQLSLTADLQYRTHLLADSLKESVEPSYVGHSTEALQKIVDKFANRERLVGMAVYDNKGIIVAASAELPQTVINQPHTVSDAMDRNESMGDFLKIDGKSMYVFVEPLHQNDTVVGAFMIVQNAGYIDSSINQIWGSNLFRLLIQIFFFSVIVIWLVRWIIFKPLKSLAESVKSARTGRGENTLEPLKRHSFFKPLAYEISKISQSLLQARSSASEEARMRMEKIDTPWTAERLKEFTKAYLKDRQLYVVSNREPYIHNKIKNKITCRPTNRNTH</sequence>
<dbReference type="GO" id="GO:0004673">
    <property type="term" value="F:protein histidine kinase activity"/>
    <property type="evidence" value="ECO:0007669"/>
    <property type="project" value="UniProtKB-EC"/>
</dbReference>
<gene>
    <name evidence="7" type="ORF">UV05_C0009G0012</name>
</gene>
<evidence type="ECO:0000256" key="1">
    <source>
        <dbReference type="ARBA" id="ARBA00000085"/>
    </source>
</evidence>
<organism evidence="7 8">
    <name type="scientific">candidate division CPR1 bacterium GW2011_GWA2_42_17</name>
    <dbReference type="NCBI Taxonomy" id="1618341"/>
    <lineage>
        <taxon>Bacteria</taxon>
        <taxon>candidate division CPR1</taxon>
    </lineage>
</organism>
<feature type="transmembrane region" description="Helical" evidence="6">
    <location>
        <begin position="167"/>
        <end position="189"/>
    </location>
</feature>
<keyword evidence="3" id="KW-0597">Phosphoprotein</keyword>
<comment type="caution">
    <text evidence="7">The sequence shown here is derived from an EMBL/GenBank/DDBJ whole genome shotgun (WGS) entry which is preliminary data.</text>
</comment>
<evidence type="ECO:0000256" key="2">
    <source>
        <dbReference type="ARBA" id="ARBA00012438"/>
    </source>
</evidence>
<evidence type="ECO:0000256" key="3">
    <source>
        <dbReference type="ARBA" id="ARBA00022553"/>
    </source>
</evidence>
<keyword evidence="6" id="KW-0472">Membrane</keyword>
<dbReference type="Proteomes" id="UP000034875">
    <property type="component" value="Unassembled WGS sequence"/>
</dbReference>
<dbReference type="AlphaFoldDB" id="A0A0G1C3K6"/>
<dbReference type="EC" id="2.7.13.3" evidence="2"/>
<reference evidence="7 8" key="1">
    <citation type="journal article" date="2015" name="Nature">
        <title>rRNA introns, odd ribosomes, and small enigmatic genomes across a large radiation of phyla.</title>
        <authorList>
            <person name="Brown C.T."/>
            <person name="Hug L.A."/>
            <person name="Thomas B.C."/>
            <person name="Sharon I."/>
            <person name="Castelle C.J."/>
            <person name="Singh A."/>
            <person name="Wilkins M.J."/>
            <person name="Williams K.H."/>
            <person name="Banfield J.F."/>
        </authorList>
    </citation>
    <scope>NUCLEOTIDE SEQUENCE [LARGE SCALE GENOMIC DNA]</scope>
</reference>
<keyword evidence="6" id="KW-1133">Transmembrane helix</keyword>
<keyword evidence="6" id="KW-0812">Transmembrane</keyword>
<dbReference type="InterPro" id="IPR050428">
    <property type="entry name" value="TCS_sensor_his_kinase"/>
</dbReference>
<keyword evidence="4" id="KW-0808">Transferase</keyword>
<dbReference type="Gene3D" id="3.30.450.20">
    <property type="entry name" value="PAS domain"/>
    <property type="match status" value="1"/>
</dbReference>
<evidence type="ECO:0000313" key="7">
    <source>
        <dbReference type="EMBL" id="KKS44233.1"/>
    </source>
</evidence>